<keyword evidence="1" id="KW-0472">Membrane</keyword>
<dbReference type="InterPro" id="IPR052728">
    <property type="entry name" value="O2_lipid_transport_reg"/>
</dbReference>
<keyword evidence="1" id="KW-1133">Transmembrane helix</keyword>
<sequence length="283" mass="32602">MMMIAYVVDVEYYDLPRLFHLDDWEECAARRGRYCLGTFDLMPHQNDRLYSVIQHLSADRYRFNHTRIHRGLCLPSSCAHVRDPSPRAHFSACVNHMTRDQYGLETNLTELQYCRIAGDTQPVDRWDLTFLYVTGLLLLANIVGTTYHLMASKDGTLIKQLVAWSVVDNWRRLTVNHSNGGDARLSALKPLQGMKALTLVLVVMAHSVLAYHLTYLYNPRFFEQSSHHILSAYMQNGTSIVQTFIMVSSFLLAYNLLLHAADNPKKQLSLKMFPRCLLHRIAR</sequence>
<dbReference type="AlphaFoldDB" id="A0A2H1WKN5"/>
<feature type="transmembrane region" description="Helical" evidence="1">
    <location>
        <begin position="130"/>
        <end position="150"/>
    </location>
</feature>
<proteinExistence type="predicted"/>
<keyword evidence="1" id="KW-0812">Transmembrane</keyword>
<dbReference type="EMBL" id="ODYU01009312">
    <property type="protein sequence ID" value="SOQ53641.1"/>
    <property type="molecule type" value="Genomic_DNA"/>
</dbReference>
<evidence type="ECO:0000256" key="1">
    <source>
        <dbReference type="SAM" id="Phobius"/>
    </source>
</evidence>
<dbReference type="PANTHER" id="PTHR11161:SF22">
    <property type="entry name" value="ACYLTRANSFERASE 3 DOMAIN-CONTAINING PROTEIN-RELATED"/>
    <property type="match status" value="1"/>
</dbReference>
<name>A0A2H1WKN5_SPOFR</name>
<accession>A0A2H1WKN5</accession>
<feature type="transmembrane region" description="Helical" evidence="1">
    <location>
        <begin position="196"/>
        <end position="217"/>
    </location>
</feature>
<feature type="transmembrane region" description="Helical" evidence="1">
    <location>
        <begin position="237"/>
        <end position="257"/>
    </location>
</feature>
<evidence type="ECO:0000313" key="2">
    <source>
        <dbReference type="EMBL" id="SOQ53641.1"/>
    </source>
</evidence>
<dbReference type="PANTHER" id="PTHR11161">
    <property type="entry name" value="O-ACYLTRANSFERASE"/>
    <property type="match status" value="1"/>
</dbReference>
<reference evidence="2" key="1">
    <citation type="submission" date="2016-07" db="EMBL/GenBank/DDBJ databases">
        <authorList>
            <person name="Bretaudeau A."/>
        </authorList>
    </citation>
    <scope>NUCLEOTIDE SEQUENCE</scope>
    <source>
        <strain evidence="2">Rice</strain>
        <tissue evidence="2">Whole body</tissue>
    </source>
</reference>
<gene>
    <name evidence="2" type="ORF">SFRICE_035887</name>
</gene>
<organism evidence="2">
    <name type="scientific">Spodoptera frugiperda</name>
    <name type="common">Fall armyworm</name>
    <dbReference type="NCBI Taxonomy" id="7108"/>
    <lineage>
        <taxon>Eukaryota</taxon>
        <taxon>Metazoa</taxon>
        <taxon>Ecdysozoa</taxon>
        <taxon>Arthropoda</taxon>
        <taxon>Hexapoda</taxon>
        <taxon>Insecta</taxon>
        <taxon>Pterygota</taxon>
        <taxon>Neoptera</taxon>
        <taxon>Endopterygota</taxon>
        <taxon>Lepidoptera</taxon>
        <taxon>Glossata</taxon>
        <taxon>Ditrysia</taxon>
        <taxon>Noctuoidea</taxon>
        <taxon>Noctuidae</taxon>
        <taxon>Amphipyrinae</taxon>
        <taxon>Spodoptera</taxon>
    </lineage>
</organism>
<protein>
    <submittedName>
        <fullName evidence="2">SFRICE_035887</fullName>
    </submittedName>
</protein>